<proteinExistence type="predicted"/>
<keyword evidence="3" id="KW-1185">Reference proteome</keyword>
<dbReference type="AlphaFoldDB" id="A0A3R7FWI6"/>
<gene>
    <name evidence="2" type="ORF">SFRA_009935</name>
</gene>
<feature type="region of interest" description="Disordered" evidence="1">
    <location>
        <begin position="1"/>
        <end position="33"/>
    </location>
</feature>
<accession>A0A3R7FWI6</accession>
<evidence type="ECO:0000313" key="3">
    <source>
        <dbReference type="Proteomes" id="UP000028058"/>
    </source>
</evidence>
<dbReference type="Gene3D" id="3.40.50.2300">
    <property type="match status" value="2"/>
</dbReference>
<comment type="caution">
    <text evidence="2">The sequence shown here is derived from an EMBL/GenBank/DDBJ whole genome shotgun (WGS) entry which is preliminary data.</text>
</comment>
<name>A0A3R7FWI6_9ACTN</name>
<reference evidence="2 3" key="1">
    <citation type="journal article" date="2014" name="Genome Announc.">
        <title>Draft Genome Sequence of Streptomyces fradiae ATCC 19609, a Strain Highly Sensitive to Antibiotics.</title>
        <authorList>
            <person name="Bekker O.B."/>
            <person name="Klimina K.M."/>
            <person name="Vatlin A.A."/>
            <person name="Zakharevich N.V."/>
            <person name="Kasianov A.S."/>
            <person name="Danilenko V.N."/>
        </authorList>
    </citation>
    <scope>NUCLEOTIDE SEQUENCE [LARGE SCALE GENOMIC DNA]</scope>
    <source>
        <strain evidence="2 3">ATCC 19609</strain>
    </source>
</reference>
<organism evidence="2 3">
    <name type="scientific">Streptomyces xinghaiensis</name>
    <dbReference type="NCBI Taxonomy" id="1038928"/>
    <lineage>
        <taxon>Bacteria</taxon>
        <taxon>Bacillati</taxon>
        <taxon>Actinomycetota</taxon>
        <taxon>Actinomycetes</taxon>
        <taxon>Kitasatosporales</taxon>
        <taxon>Streptomycetaceae</taxon>
        <taxon>Streptomyces</taxon>
    </lineage>
</organism>
<evidence type="ECO:0000256" key="1">
    <source>
        <dbReference type="SAM" id="MobiDB-lite"/>
    </source>
</evidence>
<dbReference type="EMBL" id="JNAD02000004">
    <property type="protein sequence ID" value="RKM96397.1"/>
    <property type="molecule type" value="Genomic_DNA"/>
</dbReference>
<evidence type="ECO:0000313" key="2">
    <source>
        <dbReference type="EMBL" id="RKM96397.1"/>
    </source>
</evidence>
<feature type="compositionally biased region" description="Gly residues" evidence="1">
    <location>
        <begin position="18"/>
        <end position="28"/>
    </location>
</feature>
<protein>
    <submittedName>
        <fullName evidence="2">Uncharacterized protein</fullName>
    </submittedName>
</protein>
<sequence length="924" mass="101742">MDGEREPETESPARRNPGGSGRTGGRSGSGVAPRGTVGLLRLAAFLVRRPRPRDRRLPVIWLSGRGGPAALRVLRERLDAPPRRRVPHAWAEAGRPDGALPVLPLLNGLRAALSVQTFGGDRLWFRHFGLLTWLLEQDVSELDSDAVPGELVRRLRQRLVEEPAAAHETAGQLGALYHLVWQLVRKVVPAALFRIAVSGRIPGVGRQYRWFMRQHYLAPAQSGTFPALAERLTAGARHGEDPDQLNRLLVHAFLEDLRRAYARPPWRVRGWRRTAYPVALILGGRSGDAGEMLLGLLNDVRDETGRWDPLLAVYATERPTPVAGSGPHTTVRLADLDPGGAEEEWRKWEEQLDRRRHARADRAWFLLVRTPPRGDGEPAGGPSGITAPAPPWFARRTLAVGVCLALLAPGAVWAGRWLGGPDCLHAPFSGQVSVRAMGGECVGHSDDSSFKFNDQPGQENLRRVQERIFEQNREARDIWERSGRRRPYVTLVYLGTLTGRSTKQNEEAYAAEREELEGLAVAQYQGVQEPPSNYGAPLLRVVVANAGFQMRYADAAVSMIADLAREESDAPVAGVIGLVESRRSTAEALKRLNRAGLPAIAPTLSGDRMDRNSKLYLQMAAPNRDQAEMIAAYARGVLRVRDVRVYYTHGERSSLEEDYYVSTLLDGLRDSLGGELLDGEPSFFGSGDDLSRECGYPGMLFFAGRWSEFNGFLQALRTSCGNNPPRQLVADDSVNRYMANPELRKGAPGTVPLTYVSKAALSTCEALETRVRRQRDEAADRFLRSVREEGLLSPPRCLGRGDADDRVGERVGLAYDSAGMLLRAVETLVARVRAPGQPWDPHAINPAAVHAEVLHQNYVNPYYGATGSTVYGTTGKGEPTDKRISLLRVEKISDRTTPPVEVFHCGAVRKGDDPACARARDGHR</sequence>
<dbReference type="Proteomes" id="UP000028058">
    <property type="component" value="Unassembled WGS sequence"/>
</dbReference>
<feature type="compositionally biased region" description="Basic and acidic residues" evidence="1">
    <location>
        <begin position="1"/>
        <end position="13"/>
    </location>
</feature>